<keyword evidence="2" id="KW-1185">Reference proteome</keyword>
<dbReference type="Proteomes" id="UP000240708">
    <property type="component" value="Unassembled WGS sequence"/>
</dbReference>
<name>A0A2P8ECJ0_9BACT</name>
<reference evidence="1 2" key="1">
    <citation type="submission" date="2018-03" db="EMBL/GenBank/DDBJ databases">
        <title>Genomic Encyclopedia of Archaeal and Bacterial Type Strains, Phase II (KMG-II): from individual species to whole genera.</title>
        <authorList>
            <person name="Goeker M."/>
        </authorList>
    </citation>
    <scope>NUCLEOTIDE SEQUENCE [LARGE SCALE GENOMIC DNA]</scope>
    <source>
        <strain evidence="1 2">DSM 28057</strain>
    </source>
</reference>
<accession>A0A2P8ECJ0</accession>
<sequence length="609" mass="70911">MIKELTQFIDTVPDVIKERALEPKAGLHILIKFDQEGNADILGSERYLGKKHGETSQFLKECTRKQEAAWMIDTNKCFDLPAKGIHSASPFCVAFKRESWIGGEKYPTDSSKPNVLERLEGYFAKTFDEKFNLDDAERQKAIQFKNFLQKQLDEIINKLPAYKELDASDYIVFYKDEPIGKYIEFKELYIADGLFNTSEFNIEVEGQILGTSNFYNGFNSKKPFLTHQTAAFDITCRISNQEAKALTEFQLYANKRLLPNPLPIFIDEPELTQDAINIFHRDENIKPNHREIISELWKRKGDLGNYYLIYFAGGAIKDFDFVSKFNYHLNKEKETDGSNKPWKVENVTEIKDKNKSMQSTIELHSVFDFERVVIRQLFNNSLVKVDEKKNEVSMRYFDDIDAKYYRPALYTLILKYRKPIYDFIYKSMRNGIGRVQFEDICMTGIMDDLKENKDYSIKAKLNLYFSLYQYFDTNKTTQIMPSKIEDLKHQLAKTLDDVDAHIQTDDQYAFGAGQLIYYLLSKSEAGERTHAVLEPFLQKTNHSHFNEAIANTLMRYKHAIGFDQKRFNKLSSEILGYIPETGLQVLRPLLLAGYFCPNIFYTKKTESQN</sequence>
<dbReference type="EMBL" id="PYGF01000001">
    <property type="protein sequence ID" value="PSL07183.1"/>
    <property type="molecule type" value="Genomic_DNA"/>
</dbReference>
<dbReference type="OrthoDB" id="1397020at2"/>
<comment type="caution">
    <text evidence="1">The sequence shown here is derived from an EMBL/GenBank/DDBJ whole genome shotgun (WGS) entry which is preliminary data.</text>
</comment>
<dbReference type="RefSeq" id="WP_106565303.1">
    <property type="nucleotide sequence ID" value="NZ_PYGF01000001.1"/>
</dbReference>
<organism evidence="1 2">
    <name type="scientific">Cecembia rubra</name>
    <dbReference type="NCBI Taxonomy" id="1485585"/>
    <lineage>
        <taxon>Bacteria</taxon>
        <taxon>Pseudomonadati</taxon>
        <taxon>Bacteroidota</taxon>
        <taxon>Cytophagia</taxon>
        <taxon>Cytophagales</taxon>
        <taxon>Cyclobacteriaceae</taxon>
        <taxon>Cecembia</taxon>
    </lineage>
</organism>
<dbReference type="AlphaFoldDB" id="A0A2P8ECJ0"/>
<proteinExistence type="predicted"/>
<evidence type="ECO:0000313" key="1">
    <source>
        <dbReference type="EMBL" id="PSL07183.1"/>
    </source>
</evidence>
<evidence type="ECO:0000313" key="2">
    <source>
        <dbReference type="Proteomes" id="UP000240708"/>
    </source>
</evidence>
<gene>
    <name evidence="1" type="ORF">CLV48_101112</name>
</gene>
<protein>
    <submittedName>
        <fullName evidence="1">CRISPR-associated protein Csh1</fullName>
    </submittedName>
</protein>